<dbReference type="InterPro" id="IPR039429">
    <property type="entry name" value="SHMT-like_dom"/>
</dbReference>
<dbReference type="EMBL" id="CP103423">
    <property type="protein sequence ID" value="UWD34515.1"/>
    <property type="molecule type" value="Genomic_DNA"/>
</dbReference>
<comment type="pathway">
    <text evidence="6">Amino-acid biosynthesis; glycine biosynthesis; glycine from L-serine: step 1/1.</text>
</comment>
<comment type="subunit">
    <text evidence="6">Homodimer.</text>
</comment>
<dbReference type="PIRSF" id="PIRSF000412">
    <property type="entry name" value="SHMT"/>
    <property type="match status" value="1"/>
</dbReference>
<sequence>MYKKISLMDKEIENAINKELFRQEEHIELIASENYVSEDVLMATGSILTNKYGEGYPGKRYYDGCENVDAVETLAIERLKKIFNVKYANVQPYSGSTANAAAIAALVEPNGKIMGMSLSSGGHLTHGYNVNFSGRFYQSFSYDVDENGLLNYDNILKLAKEIKPDLIICGYSAYSREIDFKKFREIADEVGAFLMADIAHIAGLIAAGMHSSPVEYADVITSTTHKTLRGARGGIIMTNNEEISKKIDRWIFPGYQGGPLFHSIAGKAVAFNEVLQPFFKIYAKNIIKNSKAFSNQFQKYNVIIISGGTDNHLFTINVKQSYNLTGKEASSILQKINITVNKNTIPNDTQSPFITSGIRLGTAAMTSRGFSENEFKILANIINEALINHKDDNKLEELKLKVKELANKFPIKKSYWNEK</sequence>
<dbReference type="CDD" id="cd00378">
    <property type="entry name" value="SHMT"/>
    <property type="match status" value="1"/>
</dbReference>
<dbReference type="Gene3D" id="3.40.640.10">
    <property type="entry name" value="Type I PLP-dependent aspartate aminotransferase-like (Major domain)"/>
    <property type="match status" value="1"/>
</dbReference>
<keyword evidence="6" id="KW-0963">Cytoplasm</keyword>
<dbReference type="InterPro" id="IPR049943">
    <property type="entry name" value="Ser_HO-MeTrfase-like"/>
</dbReference>
<proteinExistence type="inferred from homology"/>
<name>A0ABY5TVD9_9BACT</name>
<dbReference type="Pfam" id="PF00464">
    <property type="entry name" value="SHMT"/>
    <property type="match status" value="1"/>
</dbReference>
<organism evidence="8 9">
    <name type="scientific">Mesomycoplasma molare</name>
    <dbReference type="NCBI Taxonomy" id="171288"/>
    <lineage>
        <taxon>Bacteria</taxon>
        <taxon>Bacillati</taxon>
        <taxon>Mycoplasmatota</taxon>
        <taxon>Mycoplasmoidales</taxon>
        <taxon>Metamycoplasmataceae</taxon>
        <taxon>Mesomycoplasma</taxon>
    </lineage>
</organism>
<dbReference type="InterPro" id="IPR001085">
    <property type="entry name" value="Ser_HO-MeTrfase"/>
</dbReference>
<evidence type="ECO:0000256" key="3">
    <source>
        <dbReference type="ARBA" id="ARBA00022563"/>
    </source>
</evidence>
<comment type="similarity">
    <text evidence="2 6">Belongs to the SHMT family.</text>
</comment>
<evidence type="ECO:0000256" key="2">
    <source>
        <dbReference type="ARBA" id="ARBA00006376"/>
    </source>
</evidence>
<evidence type="ECO:0000259" key="7">
    <source>
        <dbReference type="Pfam" id="PF00464"/>
    </source>
</evidence>
<keyword evidence="6" id="KW-0028">Amino-acid biosynthesis</keyword>
<dbReference type="PROSITE" id="PS00096">
    <property type="entry name" value="SHMT"/>
    <property type="match status" value="1"/>
</dbReference>
<evidence type="ECO:0000313" key="8">
    <source>
        <dbReference type="EMBL" id="UWD34515.1"/>
    </source>
</evidence>
<evidence type="ECO:0000256" key="4">
    <source>
        <dbReference type="ARBA" id="ARBA00022679"/>
    </source>
</evidence>
<dbReference type="HAMAP" id="MF_00051">
    <property type="entry name" value="SHMT"/>
    <property type="match status" value="1"/>
</dbReference>
<feature type="site" description="Plays an important role in substrate specificity" evidence="6">
    <location>
        <position position="225"/>
    </location>
</feature>
<keyword evidence="4 6" id="KW-0808">Transferase</keyword>
<accession>A0ABY5TVD9</accession>
<dbReference type="RefSeq" id="WP_027123660.1">
    <property type="nucleotide sequence ID" value="NZ_CP103423.1"/>
</dbReference>
<evidence type="ECO:0000256" key="6">
    <source>
        <dbReference type="HAMAP-Rule" id="MF_00051"/>
    </source>
</evidence>
<comment type="function">
    <text evidence="6">Catalyzes the reversible interconversion of serine and glycine with tetrahydrofolate (THF) serving as the one-carbon carrier. This reaction serves as the major source of one-carbon groups required for the biosynthesis of purines, thymidylate, methionine, and other important biomolecules. Also exhibits THF-independent aldolase activity toward beta-hydroxyamino acids, producing glycine and aldehydes, via a retro-aldol mechanism.</text>
</comment>
<feature type="modified residue" description="N6-(pyridoxal phosphate)lysine" evidence="6">
    <location>
        <position position="226"/>
    </location>
</feature>
<protein>
    <recommendedName>
        <fullName evidence="6">Serine hydroxymethyltransferase</fullName>
        <shortName evidence="6">SHMT</shortName>
        <shortName evidence="6">Serine methylase</shortName>
        <ecNumber evidence="6">2.1.2.1</ecNumber>
    </recommendedName>
</protein>
<feature type="binding site" evidence="6">
    <location>
        <begin position="351"/>
        <end position="353"/>
    </location>
    <ligand>
        <name>(6S)-5,6,7,8-tetrahydrofolate</name>
        <dbReference type="ChEBI" id="CHEBI:57453"/>
    </ligand>
</feature>
<comment type="subcellular location">
    <subcellularLocation>
        <location evidence="6">Cytoplasm</location>
    </subcellularLocation>
</comment>
<reference evidence="8" key="1">
    <citation type="submission" date="2022-08" db="EMBL/GenBank/DDBJ databases">
        <title>Complete genome sequence of Mycoplasma molare type strain H 542.</title>
        <authorList>
            <person name="Spergser J."/>
        </authorList>
    </citation>
    <scope>NUCLEOTIDE SEQUENCE</scope>
    <source>
        <strain evidence="8">H 542</strain>
    </source>
</reference>
<comment type="pathway">
    <text evidence="6">One-carbon metabolism; tetrahydrofolate interconversion.</text>
</comment>
<dbReference type="Gene3D" id="3.90.1150.10">
    <property type="entry name" value="Aspartate Aminotransferase, domain 1"/>
    <property type="match status" value="1"/>
</dbReference>
<evidence type="ECO:0000313" key="9">
    <source>
        <dbReference type="Proteomes" id="UP001058364"/>
    </source>
</evidence>
<dbReference type="InterPro" id="IPR015421">
    <property type="entry name" value="PyrdxlP-dep_Trfase_major"/>
</dbReference>
<comment type="cofactor">
    <cofactor evidence="1 6">
        <name>pyridoxal 5'-phosphate</name>
        <dbReference type="ChEBI" id="CHEBI:597326"/>
    </cofactor>
</comment>
<dbReference type="SUPFAM" id="SSF53383">
    <property type="entry name" value="PLP-dependent transferases"/>
    <property type="match status" value="1"/>
</dbReference>
<dbReference type="PANTHER" id="PTHR11680">
    <property type="entry name" value="SERINE HYDROXYMETHYLTRANSFERASE"/>
    <property type="match status" value="1"/>
</dbReference>
<keyword evidence="5 6" id="KW-0663">Pyridoxal phosphate</keyword>
<evidence type="ECO:0000256" key="5">
    <source>
        <dbReference type="ARBA" id="ARBA00022898"/>
    </source>
</evidence>
<dbReference type="InterPro" id="IPR015422">
    <property type="entry name" value="PyrdxlP-dep_Trfase_small"/>
</dbReference>
<dbReference type="PANTHER" id="PTHR11680:SF35">
    <property type="entry name" value="SERINE HYDROXYMETHYLTRANSFERASE 1"/>
    <property type="match status" value="1"/>
</dbReference>
<dbReference type="InterPro" id="IPR019798">
    <property type="entry name" value="Ser_HO-MeTrfase_PLP_BS"/>
</dbReference>
<keyword evidence="3 6" id="KW-0554">One-carbon metabolism</keyword>
<feature type="binding site" evidence="6">
    <location>
        <begin position="122"/>
        <end position="124"/>
    </location>
    <ligand>
        <name>(6S)-5,6,7,8-tetrahydrofolate</name>
        <dbReference type="ChEBI" id="CHEBI:57453"/>
    </ligand>
</feature>
<gene>
    <name evidence="6" type="primary">glyA</name>
    <name evidence="8" type="ORF">NX772_01645</name>
</gene>
<dbReference type="NCBIfam" id="NF000586">
    <property type="entry name" value="PRK00011.1"/>
    <property type="match status" value="1"/>
</dbReference>
<feature type="binding site" evidence="6">
    <location>
        <position position="241"/>
    </location>
    <ligand>
        <name>(6S)-5,6,7,8-tetrahydrofolate</name>
        <dbReference type="ChEBI" id="CHEBI:57453"/>
    </ligand>
</feature>
<dbReference type="Proteomes" id="UP001058364">
    <property type="component" value="Chromosome"/>
</dbReference>
<feature type="domain" description="Serine hydroxymethyltransferase-like" evidence="7">
    <location>
        <begin position="7"/>
        <end position="382"/>
    </location>
</feature>
<evidence type="ECO:0000256" key="1">
    <source>
        <dbReference type="ARBA" id="ARBA00001933"/>
    </source>
</evidence>
<feature type="binding site" evidence="6">
    <location>
        <position position="118"/>
    </location>
    <ligand>
        <name>(6S)-5,6,7,8-tetrahydrofolate</name>
        <dbReference type="ChEBI" id="CHEBI:57453"/>
    </ligand>
</feature>
<comment type="catalytic activity">
    <reaction evidence="6">
        <text>(6R)-5,10-methylene-5,6,7,8-tetrahydrofolate + glycine + H2O = (6S)-5,6,7,8-tetrahydrofolate + L-serine</text>
        <dbReference type="Rhea" id="RHEA:15481"/>
        <dbReference type="ChEBI" id="CHEBI:15377"/>
        <dbReference type="ChEBI" id="CHEBI:15636"/>
        <dbReference type="ChEBI" id="CHEBI:33384"/>
        <dbReference type="ChEBI" id="CHEBI:57305"/>
        <dbReference type="ChEBI" id="CHEBI:57453"/>
        <dbReference type="EC" id="2.1.2.1"/>
    </reaction>
</comment>
<keyword evidence="9" id="KW-1185">Reference proteome</keyword>
<dbReference type="EC" id="2.1.2.1" evidence="6"/>
<dbReference type="InterPro" id="IPR015424">
    <property type="entry name" value="PyrdxlP-dep_Trfase"/>
</dbReference>